<dbReference type="AlphaFoldDB" id="A0A318HKT6"/>
<proteinExistence type="inferred from homology"/>
<feature type="binding site" description="axial binding residue" evidence="2">
    <location>
        <position position="387"/>
    </location>
    <ligand>
        <name>heme</name>
        <dbReference type="ChEBI" id="CHEBI:30413"/>
    </ligand>
    <ligandPart>
        <name>Fe</name>
        <dbReference type="ChEBI" id="CHEBI:18248"/>
    </ligandPart>
</feature>
<accession>A0A318HKT6</accession>
<dbReference type="GO" id="GO:0005506">
    <property type="term" value="F:iron ion binding"/>
    <property type="evidence" value="ECO:0007669"/>
    <property type="project" value="InterPro"/>
</dbReference>
<sequence length="443" mass="49522">MTTTDQEEPATAVKLPPGPPFPRALQGVAALADRRIALQILRGRYGSAFSIDLPIFGHMVVLSDPGDIRQLFRIGSDAADTTDANLGRVMGPNSLFALSGDRHRAQRKLLTPPFHGRRLAAYEAIVEREAIDEFSSWPHDRSFAAMPSMMRITLNVILRAVFGAEGQEFERLREILPPGIQLGSKLALIPVPQWDWGRWSPWGRFRQYRRDYDATVEQLIEKALADPNLASRDDVLSILLQSRYEDGSPMTHAEIADELITMLAAGHETTATTLAWAIERLQRHPELLDRLVADLDDGSEELLHATILEIQRTRPVIDVTFRQVKASSLQIGPWTLPQGQTIVASIGLLHADEAVFPDARRFDPDRFLSQSPDPAEWIPYGGGIRRCIGAAFATMEMRVVLRTLLRNYIISPSSARDERWQSRGVAVAPARGARVRIQPRQSR</sequence>
<evidence type="ECO:0000313" key="4">
    <source>
        <dbReference type="Proteomes" id="UP000247781"/>
    </source>
</evidence>
<dbReference type="PANTHER" id="PTHR24305">
    <property type="entry name" value="CYTOCHROME P450"/>
    <property type="match status" value="1"/>
</dbReference>
<gene>
    <name evidence="3" type="ORF">C8E89_103412</name>
</gene>
<keyword evidence="2" id="KW-0349">Heme</keyword>
<keyword evidence="4" id="KW-1185">Reference proteome</keyword>
<dbReference type="PRINTS" id="PR00385">
    <property type="entry name" value="P450"/>
</dbReference>
<dbReference type="GO" id="GO:0020037">
    <property type="term" value="F:heme binding"/>
    <property type="evidence" value="ECO:0007669"/>
    <property type="project" value="InterPro"/>
</dbReference>
<dbReference type="InterPro" id="IPR036396">
    <property type="entry name" value="Cyt_P450_sf"/>
</dbReference>
<evidence type="ECO:0000313" key="3">
    <source>
        <dbReference type="EMBL" id="PXX11323.1"/>
    </source>
</evidence>
<dbReference type="GO" id="GO:0004497">
    <property type="term" value="F:monooxygenase activity"/>
    <property type="evidence" value="ECO:0007669"/>
    <property type="project" value="InterPro"/>
</dbReference>
<keyword evidence="2" id="KW-0479">Metal-binding</keyword>
<comment type="similarity">
    <text evidence="1">Belongs to the cytochrome P450 family.</text>
</comment>
<dbReference type="InterPro" id="IPR002401">
    <property type="entry name" value="Cyt_P450_E_grp-I"/>
</dbReference>
<dbReference type="GO" id="GO:0016705">
    <property type="term" value="F:oxidoreductase activity, acting on paired donors, with incorporation or reduction of molecular oxygen"/>
    <property type="evidence" value="ECO:0007669"/>
    <property type="project" value="InterPro"/>
</dbReference>
<evidence type="ECO:0008006" key="5">
    <source>
        <dbReference type="Google" id="ProtNLM"/>
    </source>
</evidence>
<dbReference type="Proteomes" id="UP000247781">
    <property type="component" value="Unassembled WGS sequence"/>
</dbReference>
<protein>
    <recommendedName>
        <fullName evidence="5">Cytochrome P450</fullName>
    </recommendedName>
</protein>
<organism evidence="3 4">
    <name type="scientific">Mycolicibacterium moriokaense</name>
    <dbReference type="NCBI Taxonomy" id="39691"/>
    <lineage>
        <taxon>Bacteria</taxon>
        <taxon>Bacillati</taxon>
        <taxon>Actinomycetota</taxon>
        <taxon>Actinomycetes</taxon>
        <taxon>Mycobacteriales</taxon>
        <taxon>Mycobacteriaceae</taxon>
        <taxon>Mycolicibacterium</taxon>
    </lineage>
</organism>
<dbReference type="Pfam" id="PF00067">
    <property type="entry name" value="p450"/>
    <property type="match status" value="1"/>
</dbReference>
<dbReference type="OrthoDB" id="7376058at2"/>
<dbReference type="InterPro" id="IPR001128">
    <property type="entry name" value="Cyt_P450"/>
</dbReference>
<evidence type="ECO:0000256" key="2">
    <source>
        <dbReference type="PIRSR" id="PIRSR602401-1"/>
    </source>
</evidence>
<evidence type="ECO:0000256" key="1">
    <source>
        <dbReference type="ARBA" id="ARBA00010617"/>
    </source>
</evidence>
<dbReference type="EMBL" id="QJJU01000003">
    <property type="protein sequence ID" value="PXX11323.1"/>
    <property type="molecule type" value="Genomic_DNA"/>
</dbReference>
<reference evidence="4" key="1">
    <citation type="submission" date="2018-05" db="EMBL/GenBank/DDBJ databases">
        <authorList>
            <person name="Deangelis K."/>
            <person name="Huntemann M."/>
            <person name="Clum A."/>
            <person name="Pillay M."/>
            <person name="Palaniappan K."/>
            <person name="Varghese N."/>
            <person name="Mikhailova N."/>
            <person name="Stamatis D."/>
            <person name="Reddy T."/>
            <person name="Daum C."/>
            <person name="Shapiro N."/>
            <person name="Ivanova N."/>
            <person name="Kyrpides N."/>
            <person name="Woyke T."/>
        </authorList>
    </citation>
    <scope>NUCLEOTIDE SEQUENCE [LARGE SCALE GENOMIC DNA]</scope>
    <source>
        <strain evidence="4">GAS496</strain>
    </source>
</reference>
<dbReference type="PANTHER" id="PTHR24305:SF166">
    <property type="entry name" value="CYTOCHROME P450 12A4, MITOCHONDRIAL-RELATED"/>
    <property type="match status" value="1"/>
</dbReference>
<dbReference type="PRINTS" id="PR00463">
    <property type="entry name" value="EP450I"/>
</dbReference>
<comment type="cofactor">
    <cofactor evidence="2">
        <name>heme</name>
        <dbReference type="ChEBI" id="CHEBI:30413"/>
    </cofactor>
</comment>
<name>A0A318HKT6_9MYCO</name>
<keyword evidence="2" id="KW-0408">Iron</keyword>
<dbReference type="RefSeq" id="WP_110315363.1">
    <property type="nucleotide sequence ID" value="NZ_QJJU01000003.1"/>
</dbReference>
<dbReference type="InterPro" id="IPR050121">
    <property type="entry name" value="Cytochrome_P450_monoxygenase"/>
</dbReference>
<comment type="caution">
    <text evidence="3">The sequence shown here is derived from an EMBL/GenBank/DDBJ whole genome shotgun (WGS) entry which is preliminary data.</text>
</comment>
<dbReference type="Gene3D" id="1.10.630.10">
    <property type="entry name" value="Cytochrome P450"/>
    <property type="match status" value="1"/>
</dbReference>
<reference evidence="3 4" key="2">
    <citation type="submission" date="2018-06" db="EMBL/GenBank/DDBJ databases">
        <title>Sequencing of bacterial isolates from soil warming experiment in Harvard Forest, Massachusetts, USA.</title>
        <authorList>
            <person name="Deangelis K.PhD."/>
        </authorList>
    </citation>
    <scope>NUCLEOTIDE SEQUENCE [LARGE SCALE GENOMIC DNA]</scope>
    <source>
        <strain evidence="3 4">GAS496</strain>
    </source>
</reference>
<dbReference type="CDD" id="cd11053">
    <property type="entry name" value="CYP110-like"/>
    <property type="match status" value="1"/>
</dbReference>
<dbReference type="SUPFAM" id="SSF48264">
    <property type="entry name" value="Cytochrome P450"/>
    <property type="match status" value="1"/>
</dbReference>